<dbReference type="AlphaFoldDB" id="A0A9P8RSL0"/>
<evidence type="ECO:0000313" key="2">
    <source>
        <dbReference type="EMBL" id="KAH0565066.1"/>
    </source>
</evidence>
<proteinExistence type="predicted"/>
<keyword evidence="3" id="KW-1185">Reference proteome</keyword>
<accession>A0A9P8RSL0</accession>
<dbReference type="PANTHER" id="PTHR37542">
    <property type="entry name" value="HELO DOMAIN-CONTAINING PROTEIN-RELATED"/>
    <property type="match status" value="1"/>
</dbReference>
<feature type="domain" description="Protein kinase" evidence="1">
    <location>
        <begin position="169"/>
        <end position="506"/>
    </location>
</feature>
<gene>
    <name evidence="2" type="ORF">GP486_001548</name>
</gene>
<dbReference type="Gene3D" id="1.10.510.10">
    <property type="entry name" value="Transferase(Phosphotransferase) domain 1"/>
    <property type="match status" value="1"/>
</dbReference>
<dbReference type="EMBL" id="JAGHQM010000141">
    <property type="protein sequence ID" value="KAH0565066.1"/>
    <property type="molecule type" value="Genomic_DNA"/>
</dbReference>
<reference evidence="2" key="1">
    <citation type="submission" date="2021-03" db="EMBL/GenBank/DDBJ databases">
        <title>Comparative genomics and phylogenomic investigation of the class Geoglossomycetes provide insights into ecological specialization and systematics.</title>
        <authorList>
            <person name="Melie T."/>
            <person name="Pirro S."/>
            <person name="Miller A.N."/>
            <person name="Quandt A."/>
        </authorList>
    </citation>
    <scope>NUCLEOTIDE SEQUENCE</scope>
    <source>
        <strain evidence="2">CAQ_001_2017</strain>
    </source>
</reference>
<dbReference type="GO" id="GO:0005524">
    <property type="term" value="F:ATP binding"/>
    <property type="evidence" value="ECO:0007669"/>
    <property type="project" value="InterPro"/>
</dbReference>
<dbReference type="InterPro" id="IPR011009">
    <property type="entry name" value="Kinase-like_dom_sf"/>
</dbReference>
<evidence type="ECO:0000313" key="3">
    <source>
        <dbReference type="Proteomes" id="UP000750711"/>
    </source>
</evidence>
<dbReference type="PROSITE" id="PS50011">
    <property type="entry name" value="PROTEIN_KINASE_DOM"/>
    <property type="match status" value="1"/>
</dbReference>
<evidence type="ECO:0000259" key="1">
    <source>
        <dbReference type="PROSITE" id="PS50011"/>
    </source>
</evidence>
<dbReference type="Proteomes" id="UP000750711">
    <property type="component" value="Unassembled WGS sequence"/>
</dbReference>
<dbReference type="PANTHER" id="PTHR37542:SF3">
    <property type="entry name" value="PRION-INHIBITION AND PROPAGATION HELO DOMAIN-CONTAINING PROTEIN"/>
    <property type="match status" value="1"/>
</dbReference>
<dbReference type="InterPro" id="IPR000719">
    <property type="entry name" value="Prot_kinase_dom"/>
</dbReference>
<dbReference type="GO" id="GO:0004672">
    <property type="term" value="F:protein kinase activity"/>
    <property type="evidence" value="ECO:0007669"/>
    <property type="project" value="InterPro"/>
</dbReference>
<comment type="caution">
    <text evidence="2">The sequence shown here is derived from an EMBL/GenBank/DDBJ whole genome shotgun (WGS) entry which is preliminary data.</text>
</comment>
<name>A0A9P8RSL0_9PEZI</name>
<dbReference type="SUPFAM" id="SSF56112">
    <property type="entry name" value="Protein kinase-like (PK-like)"/>
    <property type="match status" value="1"/>
</dbReference>
<organism evidence="2 3">
    <name type="scientific">Trichoglossum hirsutum</name>
    <dbReference type="NCBI Taxonomy" id="265104"/>
    <lineage>
        <taxon>Eukaryota</taxon>
        <taxon>Fungi</taxon>
        <taxon>Dikarya</taxon>
        <taxon>Ascomycota</taxon>
        <taxon>Pezizomycotina</taxon>
        <taxon>Geoglossomycetes</taxon>
        <taxon>Geoglossales</taxon>
        <taxon>Geoglossaceae</taxon>
        <taxon>Trichoglossum</taxon>
    </lineage>
</organism>
<protein>
    <recommendedName>
        <fullName evidence="1">Protein kinase domain-containing protein</fullName>
    </recommendedName>
</protein>
<sequence length="506" mass="56373">MSGLEIVGLILAGPGIVKLFFDIAETILGKMKNNKKLKDYARDLGKFMIDDGRAQLTRDFELARGILKDQNTRTVDKDRINQLFNGALGQLEHMNDFTNIVLNSGTWDFRKRSAALREIKDKITSIGTSMSEFHQLVMILHTTAISESPLFLEDQDFALVGPEQDYSALNTAAFVARGRVSQLLSPTRLGDGRFLLESKPYMADNRRSVKKDLRILSQKLAAAGQNNGILPLVGFRDNSSRNEFQLVFGIPSAVGSLQTLESLYASAEPKPSLNTRINLCCWLAEAVLQTHKLGLVHKNIRPENVLLSSISYDINRNEPFLPTFLSGWHYARSVDSKVTSLVGEDTWQRAIYQHPERLGKHVDDEYCMGHDIYSLGVCMLEILLWDPLIITTGDGDLQEASVCQSFTTIFDQHEQGQEAQQVSSDMERLTQIPKTVQRTLLHMTETLIPAAAGGRMKGLVCQCLTCLDAEASLGLFNVSQEREDKDVAVGFVDTVLKDICQVMSAI</sequence>